<feature type="domain" description="GH16" evidence="3">
    <location>
        <begin position="30"/>
        <end position="288"/>
    </location>
</feature>
<sequence length="419" mass="47067">MALLAAVLIFSVATAQLGGAATQPAETAAQSADAADVPPNPLEKPGWDLDRHDEFDGSLDTNLWITNYLESRTPKWRAEARYTFRDNALVLKIDDDQPTYYNDNPMKVSSIQTGQRTGLHKGDRYDHSIPTIMKYTPQYGYFEIRAKSSARYGTHTAFWTVGRQDTSSERSEIDIEEHAPGRHGLESFYYSLHKWSDDSLPEVQHTIYPGFDLTTDFHIYALEWTPTQIKLYVDNELKDTINASPAYPMAFLLSMYENAGWNGTVNPNDPEPKEFVVDYFRAYKKADTGDLVDGATYKIRNVATGGYLDSEADDRVVLGDATSYDDQDWVAVQQSDGVWSFRNARTGRNYLDSEPDGVVIWNDGYVGPDSQWTLESASGGFRLDNNRSDRSYLYGTSAGELGWNTGSTDAGTVWAFERQ</sequence>
<feature type="signal peptide" evidence="2">
    <location>
        <begin position="1"/>
        <end position="15"/>
    </location>
</feature>
<protein>
    <recommendedName>
        <fullName evidence="3">GH16 domain-containing protein</fullName>
    </recommendedName>
</protein>
<keyword evidence="5" id="KW-1185">Reference proteome</keyword>
<dbReference type="SUPFAM" id="SSF49899">
    <property type="entry name" value="Concanavalin A-like lectins/glucanases"/>
    <property type="match status" value="1"/>
</dbReference>
<dbReference type="Pfam" id="PF14200">
    <property type="entry name" value="RicinB_lectin_2"/>
    <property type="match status" value="1"/>
</dbReference>
<gene>
    <name evidence="4" type="ORF">GCM10009802_05420</name>
</gene>
<feature type="region of interest" description="Disordered" evidence="1">
    <location>
        <begin position="24"/>
        <end position="47"/>
    </location>
</feature>
<comment type="caution">
    <text evidence="4">The sequence shown here is derived from an EMBL/GenBank/DDBJ whole genome shotgun (WGS) entry which is preliminary data.</text>
</comment>
<dbReference type="Pfam" id="PF00722">
    <property type="entry name" value="Glyco_hydro_16"/>
    <property type="match status" value="1"/>
</dbReference>
<dbReference type="InterPro" id="IPR035992">
    <property type="entry name" value="Ricin_B-like_lectins"/>
</dbReference>
<dbReference type="InterPro" id="IPR050546">
    <property type="entry name" value="Glycosyl_Hydrlase_16"/>
</dbReference>
<dbReference type="Proteomes" id="UP001500443">
    <property type="component" value="Unassembled WGS sequence"/>
</dbReference>
<organism evidence="4 5">
    <name type="scientific">Streptomyces synnematoformans</name>
    <dbReference type="NCBI Taxonomy" id="415721"/>
    <lineage>
        <taxon>Bacteria</taxon>
        <taxon>Bacillati</taxon>
        <taxon>Actinomycetota</taxon>
        <taxon>Actinomycetes</taxon>
        <taxon>Kitasatosporales</taxon>
        <taxon>Streptomycetaceae</taxon>
        <taxon>Streptomyces</taxon>
    </lineage>
</organism>
<accession>A0ABP5IZ66</accession>
<evidence type="ECO:0000256" key="1">
    <source>
        <dbReference type="SAM" id="MobiDB-lite"/>
    </source>
</evidence>
<dbReference type="InterPro" id="IPR000772">
    <property type="entry name" value="Ricin_B_lectin"/>
</dbReference>
<dbReference type="PROSITE" id="PS51762">
    <property type="entry name" value="GH16_2"/>
    <property type="match status" value="1"/>
</dbReference>
<dbReference type="InterPro" id="IPR013320">
    <property type="entry name" value="ConA-like_dom_sf"/>
</dbReference>
<dbReference type="PANTHER" id="PTHR10963:SF24">
    <property type="entry name" value="GLYCOSIDASE C21B10.07-RELATED"/>
    <property type="match status" value="1"/>
</dbReference>
<name>A0ABP5IZ66_9ACTN</name>
<dbReference type="InterPro" id="IPR000757">
    <property type="entry name" value="Beta-glucanase-like"/>
</dbReference>
<dbReference type="PANTHER" id="PTHR10963">
    <property type="entry name" value="GLYCOSYL HYDROLASE-RELATED"/>
    <property type="match status" value="1"/>
</dbReference>
<keyword evidence="2" id="KW-0732">Signal</keyword>
<proteinExistence type="predicted"/>
<feature type="chain" id="PRO_5045675881" description="GH16 domain-containing protein" evidence="2">
    <location>
        <begin position="16"/>
        <end position="419"/>
    </location>
</feature>
<evidence type="ECO:0000313" key="4">
    <source>
        <dbReference type="EMBL" id="GAA2109187.1"/>
    </source>
</evidence>
<reference evidence="5" key="1">
    <citation type="journal article" date="2019" name="Int. J. Syst. Evol. Microbiol.">
        <title>The Global Catalogue of Microorganisms (GCM) 10K type strain sequencing project: providing services to taxonomists for standard genome sequencing and annotation.</title>
        <authorList>
            <consortium name="The Broad Institute Genomics Platform"/>
            <consortium name="The Broad Institute Genome Sequencing Center for Infectious Disease"/>
            <person name="Wu L."/>
            <person name="Ma J."/>
        </authorList>
    </citation>
    <scope>NUCLEOTIDE SEQUENCE [LARGE SCALE GENOMIC DNA]</scope>
    <source>
        <strain evidence="5">JCM 15481</strain>
    </source>
</reference>
<evidence type="ECO:0000259" key="3">
    <source>
        <dbReference type="PROSITE" id="PS51762"/>
    </source>
</evidence>
<dbReference type="Gene3D" id="2.80.10.50">
    <property type="match status" value="1"/>
</dbReference>
<dbReference type="Gene3D" id="2.60.120.200">
    <property type="match status" value="1"/>
</dbReference>
<feature type="compositionally biased region" description="Low complexity" evidence="1">
    <location>
        <begin position="25"/>
        <end position="35"/>
    </location>
</feature>
<evidence type="ECO:0000313" key="5">
    <source>
        <dbReference type="Proteomes" id="UP001500443"/>
    </source>
</evidence>
<dbReference type="CDD" id="cd23415">
    <property type="entry name" value="beta-trefoil_Ricin_AH"/>
    <property type="match status" value="1"/>
</dbReference>
<dbReference type="EMBL" id="BAAAPF010000005">
    <property type="protein sequence ID" value="GAA2109187.1"/>
    <property type="molecule type" value="Genomic_DNA"/>
</dbReference>
<evidence type="ECO:0000256" key="2">
    <source>
        <dbReference type="SAM" id="SignalP"/>
    </source>
</evidence>
<dbReference type="SUPFAM" id="SSF50370">
    <property type="entry name" value="Ricin B-like lectins"/>
    <property type="match status" value="1"/>
</dbReference>
<dbReference type="CDD" id="cd00413">
    <property type="entry name" value="Glyco_hydrolase_16"/>
    <property type="match status" value="1"/>
</dbReference>